<comment type="caution">
    <text evidence="6">The sequence shown here is derived from an EMBL/GenBank/DDBJ whole genome shotgun (WGS) entry which is preliminary data.</text>
</comment>
<evidence type="ECO:0000256" key="3">
    <source>
        <dbReference type="ARBA" id="ARBA00022777"/>
    </source>
</evidence>
<evidence type="ECO:0000256" key="4">
    <source>
        <dbReference type="ARBA" id="ARBA00022840"/>
    </source>
</evidence>
<proteinExistence type="predicted"/>
<dbReference type="InterPro" id="IPR011009">
    <property type="entry name" value="Kinase-like_dom_sf"/>
</dbReference>
<dbReference type="PROSITE" id="PS50011">
    <property type="entry name" value="PROTEIN_KINASE_DOM"/>
    <property type="match status" value="1"/>
</dbReference>
<dbReference type="Gene3D" id="1.10.510.10">
    <property type="entry name" value="Transferase(Phosphotransferase) domain 1"/>
    <property type="match status" value="1"/>
</dbReference>
<dbReference type="InterPro" id="IPR000719">
    <property type="entry name" value="Prot_kinase_dom"/>
</dbReference>
<keyword evidence="1" id="KW-0808">Transferase</keyword>
<evidence type="ECO:0000256" key="2">
    <source>
        <dbReference type="ARBA" id="ARBA00022741"/>
    </source>
</evidence>
<keyword evidence="4" id="KW-0067">ATP-binding</keyword>
<feature type="non-terminal residue" evidence="6">
    <location>
        <position position="55"/>
    </location>
</feature>
<dbReference type="GO" id="GO:0005829">
    <property type="term" value="C:cytosol"/>
    <property type="evidence" value="ECO:0007669"/>
    <property type="project" value="TreeGrafter"/>
</dbReference>
<gene>
    <name evidence="6" type="ORF">S12H4_20697</name>
</gene>
<dbReference type="GO" id="GO:0005524">
    <property type="term" value="F:ATP binding"/>
    <property type="evidence" value="ECO:0007669"/>
    <property type="project" value="UniProtKB-KW"/>
</dbReference>
<dbReference type="AlphaFoldDB" id="X1TBN2"/>
<keyword evidence="3" id="KW-0418">Kinase</keyword>
<dbReference type="PROSITE" id="PS00108">
    <property type="entry name" value="PROTEIN_KINASE_ST"/>
    <property type="match status" value="1"/>
</dbReference>
<reference evidence="6" key="1">
    <citation type="journal article" date="2014" name="Front. Microbiol.">
        <title>High frequency of phylogenetically diverse reductive dehalogenase-homologous genes in deep subseafloor sedimentary metagenomes.</title>
        <authorList>
            <person name="Kawai M."/>
            <person name="Futagami T."/>
            <person name="Toyoda A."/>
            <person name="Takaki Y."/>
            <person name="Nishi S."/>
            <person name="Hori S."/>
            <person name="Arai W."/>
            <person name="Tsubouchi T."/>
            <person name="Morono Y."/>
            <person name="Uchiyama I."/>
            <person name="Ito T."/>
            <person name="Fujiyama A."/>
            <person name="Inagaki F."/>
            <person name="Takami H."/>
        </authorList>
    </citation>
    <scope>NUCLEOTIDE SEQUENCE</scope>
    <source>
        <strain evidence="6">Expedition CK06-06</strain>
    </source>
</reference>
<dbReference type="InterPro" id="IPR045269">
    <property type="entry name" value="Atg1-like"/>
</dbReference>
<dbReference type="GO" id="GO:0000045">
    <property type="term" value="P:autophagosome assembly"/>
    <property type="evidence" value="ECO:0007669"/>
    <property type="project" value="TreeGrafter"/>
</dbReference>
<evidence type="ECO:0000313" key="6">
    <source>
        <dbReference type="EMBL" id="GAI77429.1"/>
    </source>
</evidence>
<dbReference type="PANTHER" id="PTHR24348:SF22">
    <property type="entry name" value="NON-SPECIFIC SERINE_THREONINE PROTEIN KINASE"/>
    <property type="match status" value="1"/>
</dbReference>
<dbReference type="GO" id="GO:0010506">
    <property type="term" value="P:regulation of autophagy"/>
    <property type="evidence" value="ECO:0007669"/>
    <property type="project" value="InterPro"/>
</dbReference>
<feature type="domain" description="Protein kinase" evidence="5">
    <location>
        <begin position="1"/>
        <end position="55"/>
    </location>
</feature>
<dbReference type="GO" id="GO:0004674">
    <property type="term" value="F:protein serine/threonine kinase activity"/>
    <property type="evidence" value="ECO:0007669"/>
    <property type="project" value="InterPro"/>
</dbReference>
<organism evidence="6">
    <name type="scientific">marine sediment metagenome</name>
    <dbReference type="NCBI Taxonomy" id="412755"/>
    <lineage>
        <taxon>unclassified sequences</taxon>
        <taxon>metagenomes</taxon>
        <taxon>ecological metagenomes</taxon>
    </lineage>
</organism>
<accession>X1TBN2</accession>
<dbReference type="PANTHER" id="PTHR24348">
    <property type="entry name" value="SERINE/THREONINE-PROTEIN KINASE UNC-51-RELATED"/>
    <property type="match status" value="1"/>
</dbReference>
<dbReference type="EMBL" id="BARW01010533">
    <property type="protein sequence ID" value="GAI77429.1"/>
    <property type="molecule type" value="Genomic_DNA"/>
</dbReference>
<name>X1TBN2_9ZZZZ</name>
<dbReference type="SUPFAM" id="SSF56112">
    <property type="entry name" value="Protein kinase-like (PK-like)"/>
    <property type="match status" value="1"/>
</dbReference>
<evidence type="ECO:0000259" key="5">
    <source>
        <dbReference type="PROSITE" id="PS50011"/>
    </source>
</evidence>
<evidence type="ECO:0000256" key="1">
    <source>
        <dbReference type="ARBA" id="ARBA00022679"/>
    </source>
</evidence>
<keyword evidence="2" id="KW-0547">Nucleotide-binding</keyword>
<dbReference type="Pfam" id="PF00069">
    <property type="entry name" value="Pkinase"/>
    <property type="match status" value="1"/>
</dbReference>
<sequence length="55" mass="6209">MEYLSGENLSQIINKRGMLPTNEVIDISIKICDALEAIHKHGIIHRDIKPSNILI</sequence>
<protein>
    <recommendedName>
        <fullName evidence="5">Protein kinase domain-containing protein</fullName>
    </recommendedName>
</protein>
<dbReference type="GO" id="GO:0005776">
    <property type="term" value="C:autophagosome"/>
    <property type="evidence" value="ECO:0007669"/>
    <property type="project" value="TreeGrafter"/>
</dbReference>
<dbReference type="InterPro" id="IPR008271">
    <property type="entry name" value="Ser/Thr_kinase_AS"/>
</dbReference>
<dbReference type="GO" id="GO:0016020">
    <property type="term" value="C:membrane"/>
    <property type="evidence" value="ECO:0007669"/>
    <property type="project" value="TreeGrafter"/>
</dbReference>
<dbReference type="GO" id="GO:0000407">
    <property type="term" value="C:phagophore assembly site"/>
    <property type="evidence" value="ECO:0007669"/>
    <property type="project" value="TreeGrafter"/>
</dbReference>